<evidence type="ECO:0000313" key="1">
    <source>
        <dbReference type="EMBL" id="QDG50758.1"/>
    </source>
</evidence>
<dbReference type="PROSITE" id="PS51257">
    <property type="entry name" value="PROKAR_LIPOPROTEIN"/>
    <property type="match status" value="1"/>
</dbReference>
<protein>
    <recommendedName>
        <fullName evidence="3">Lipoprotein</fullName>
    </recommendedName>
</protein>
<proteinExistence type="predicted"/>
<reference evidence="1 2" key="1">
    <citation type="submission" date="2019-06" db="EMBL/GenBank/DDBJ databases">
        <title>Persicimonas caeni gen. nov., sp. nov., a predatory bacterium isolated from solar saltern.</title>
        <authorList>
            <person name="Wang S."/>
        </authorList>
    </citation>
    <scope>NUCLEOTIDE SEQUENCE [LARGE SCALE GENOMIC DNA]</scope>
    <source>
        <strain evidence="1 2">YN101</strain>
    </source>
</reference>
<accession>A0A4Y6PR08</accession>
<dbReference type="AlphaFoldDB" id="A0A4Y6PR08"/>
<evidence type="ECO:0008006" key="3">
    <source>
        <dbReference type="Google" id="ProtNLM"/>
    </source>
</evidence>
<dbReference type="EMBL" id="CP041186">
    <property type="protein sequence ID" value="QDG50758.1"/>
    <property type="molecule type" value="Genomic_DNA"/>
</dbReference>
<organism evidence="1 2">
    <name type="scientific">Persicimonas caeni</name>
    <dbReference type="NCBI Taxonomy" id="2292766"/>
    <lineage>
        <taxon>Bacteria</taxon>
        <taxon>Deltaproteobacteria</taxon>
        <taxon>Bradymonadales</taxon>
        <taxon>Bradymonadaceae</taxon>
        <taxon>Persicimonas</taxon>
    </lineage>
</organism>
<dbReference type="Proteomes" id="UP000315995">
    <property type="component" value="Chromosome"/>
</dbReference>
<dbReference type="OrthoDB" id="9953927at2"/>
<keyword evidence="2" id="KW-1185">Reference proteome</keyword>
<dbReference type="RefSeq" id="WP_141197250.1">
    <property type="nucleotide sequence ID" value="NZ_CP041186.1"/>
</dbReference>
<name>A0A4Y6PR08_PERCE</name>
<accession>A0A5B8Y8F7</accession>
<sequence>MKNAFRAVAALIALGILASVSVGCVTPRPVMFKQEFVEGKSIKHIKDPVTEEYLLEICEYDDAGERLQCSRSTILVEKEEKTLL</sequence>
<gene>
    <name evidence="1" type="ORF">FIV42_08445</name>
</gene>
<evidence type="ECO:0000313" key="2">
    <source>
        <dbReference type="Proteomes" id="UP000315995"/>
    </source>
</evidence>